<dbReference type="RefSeq" id="WP_032072430.1">
    <property type="nucleotide sequence ID" value="NC_025146.1"/>
</dbReference>
<name>A0A077K7X9_CLOBO</name>
<feature type="transmembrane region" description="Helical" evidence="1">
    <location>
        <begin position="58"/>
        <end position="80"/>
    </location>
</feature>
<evidence type="ECO:0000313" key="5">
    <source>
        <dbReference type="Proteomes" id="UP000482543"/>
    </source>
</evidence>
<keyword evidence="1" id="KW-0472">Membrane</keyword>
<dbReference type="EMBL" id="AB855771">
    <property type="protein sequence ID" value="BAP25685.1"/>
    <property type="molecule type" value="Genomic_DNA"/>
</dbReference>
<evidence type="ECO:0000313" key="4">
    <source>
        <dbReference type="EMBL" id="NFI22973.1"/>
    </source>
</evidence>
<evidence type="ECO:0000313" key="3">
    <source>
        <dbReference type="EMBL" id="BAP25685.1"/>
    </source>
</evidence>
<organism evidence="3">
    <name type="scientific">Clostridium botulinum</name>
    <dbReference type="NCBI Taxonomy" id="1491"/>
    <lineage>
        <taxon>Bacteria</taxon>
        <taxon>Bacillati</taxon>
        <taxon>Bacillota</taxon>
        <taxon>Clostridia</taxon>
        <taxon>Eubacteriales</taxon>
        <taxon>Clostridiaceae</taxon>
        <taxon>Clostridium</taxon>
    </lineage>
</organism>
<keyword evidence="1" id="KW-0812">Transmembrane</keyword>
<proteinExistence type="predicted"/>
<keyword evidence="3" id="KW-0614">Plasmid</keyword>
<keyword evidence="2" id="KW-0732">Signal</keyword>
<accession>A0A077K7X9</accession>
<dbReference type="EMBL" id="SWRJ01000006">
    <property type="protein sequence ID" value="NFI22973.1"/>
    <property type="molecule type" value="Genomic_DNA"/>
</dbReference>
<dbReference type="Proteomes" id="UP000482543">
    <property type="component" value="Unassembled WGS sequence"/>
</dbReference>
<protein>
    <recommendedName>
        <fullName evidence="6">Conjugal transfer protein TrbC</fullName>
    </recommendedName>
</protein>
<sequence>MMNKIMKKFSNFKITTNAFLTILLTNILCSPVLAAPAQGGSVVNGTQASEVGNRVVQAIKAISFPIGSALIFLCIVLSAIRIISTHYNPNARSEALRSILWIAIGALILGSAFIIAGVFVNIAQM</sequence>
<dbReference type="Pfam" id="PF18895">
    <property type="entry name" value="T4SS_pilin"/>
    <property type="match status" value="1"/>
</dbReference>
<feature type="chain" id="PRO_5001719052" description="Conjugal transfer protein TrbC" evidence="2">
    <location>
        <begin position="35"/>
        <end position="125"/>
    </location>
</feature>
<dbReference type="AlphaFoldDB" id="A0A077K7X9"/>
<evidence type="ECO:0000256" key="2">
    <source>
        <dbReference type="SAM" id="SignalP"/>
    </source>
</evidence>
<feature type="transmembrane region" description="Helical" evidence="1">
    <location>
        <begin position="100"/>
        <end position="123"/>
    </location>
</feature>
<reference evidence="4 5" key="2">
    <citation type="submission" date="2019-04" db="EMBL/GenBank/DDBJ databases">
        <title>Genome sequencing of Clostridium botulinum Groups I-IV and Clostridium butyricum.</title>
        <authorList>
            <person name="Brunt J."/>
            <person name="Van Vliet A.H.M."/>
            <person name="Stringer S.C."/>
            <person name="Carter A.T."/>
            <person name="Peck M.W."/>
        </authorList>
    </citation>
    <scope>NUCLEOTIDE SEQUENCE [LARGE SCALE GENOMIC DNA]</scope>
    <source>
        <strain evidence="4 5">IFR 15/034</strain>
    </source>
</reference>
<geneLocation type="plasmid" evidence="3">
    <name>pCB111</name>
</geneLocation>
<dbReference type="InterPro" id="IPR043993">
    <property type="entry name" value="T4SS_pilin"/>
</dbReference>
<reference evidence="3" key="1">
    <citation type="submission" date="2013-09" db="EMBL/GenBank/DDBJ databases">
        <title>Analysis of type B2 neurotoxin-encoding plasmid in Clostridium botulinum.</title>
        <authorList>
            <person name="Hosomi K."/>
            <person name="Sakaguchi Y."/>
            <person name="Gotoh K."/>
            <person name="Nakamura K."/>
            <person name="Kohda T."/>
            <person name="Mukamoto M."/>
            <person name="Iida T."/>
            <person name="Kozaki S."/>
        </authorList>
    </citation>
    <scope>NUCLEOTIDE SEQUENCE</scope>
    <source>
        <strain evidence="3">111</strain>
        <plasmid evidence="3">pCB111</plasmid>
    </source>
</reference>
<evidence type="ECO:0008006" key="6">
    <source>
        <dbReference type="Google" id="ProtNLM"/>
    </source>
</evidence>
<evidence type="ECO:0000256" key="1">
    <source>
        <dbReference type="SAM" id="Phobius"/>
    </source>
</evidence>
<feature type="signal peptide" evidence="2">
    <location>
        <begin position="1"/>
        <end position="34"/>
    </location>
</feature>
<gene>
    <name evidence="4" type="ORF">FC964_16700</name>
</gene>
<keyword evidence="1" id="KW-1133">Transmembrane helix</keyword>